<proteinExistence type="predicted"/>
<accession>A0A8S5QUJ9</accession>
<reference evidence="2" key="1">
    <citation type="journal article" date="2021" name="Proc. Natl. Acad. Sci. U.S.A.">
        <title>A Catalog of Tens of Thousands of Viruses from Human Metagenomes Reveals Hidden Associations with Chronic Diseases.</title>
        <authorList>
            <person name="Tisza M.J."/>
            <person name="Buck C.B."/>
        </authorList>
    </citation>
    <scope>NUCLEOTIDE SEQUENCE</scope>
    <source>
        <strain evidence="2">Ctf4O12</strain>
    </source>
</reference>
<organism evidence="2">
    <name type="scientific">Siphoviridae sp. ctf4O12</name>
    <dbReference type="NCBI Taxonomy" id="2826410"/>
    <lineage>
        <taxon>Viruses</taxon>
        <taxon>Duplodnaviria</taxon>
        <taxon>Heunggongvirae</taxon>
        <taxon>Uroviricota</taxon>
        <taxon>Caudoviricetes</taxon>
    </lineage>
</organism>
<feature type="region of interest" description="Disordered" evidence="1">
    <location>
        <begin position="22"/>
        <end position="41"/>
    </location>
</feature>
<feature type="compositionally biased region" description="Polar residues" evidence="1">
    <location>
        <begin position="30"/>
        <end position="41"/>
    </location>
</feature>
<protein>
    <submittedName>
        <fullName evidence="2">Uncharacterized protein</fullName>
    </submittedName>
</protein>
<evidence type="ECO:0000313" key="2">
    <source>
        <dbReference type="EMBL" id="DAE22373.1"/>
    </source>
</evidence>
<feature type="region of interest" description="Disordered" evidence="1">
    <location>
        <begin position="48"/>
        <end position="77"/>
    </location>
</feature>
<name>A0A8S5QUJ9_9CAUD</name>
<dbReference type="EMBL" id="BK015732">
    <property type="protein sequence ID" value="DAE22373.1"/>
    <property type="molecule type" value="Genomic_DNA"/>
</dbReference>
<evidence type="ECO:0000256" key="1">
    <source>
        <dbReference type="SAM" id="MobiDB-lite"/>
    </source>
</evidence>
<sequence length="77" mass="8429">MVTLKPITDWWGNVIRYEEVPTGADPAEPTPQNEANTIHGSNTYHLTRGGIPSPVSQEHPEAQAKYPPGVPETAPKR</sequence>